<feature type="domain" description="DUF559" evidence="1">
    <location>
        <begin position="4"/>
        <end position="103"/>
    </location>
</feature>
<dbReference type="CDD" id="cd01038">
    <property type="entry name" value="Endonuclease_DUF559"/>
    <property type="match status" value="1"/>
</dbReference>
<evidence type="ECO:0000313" key="2">
    <source>
        <dbReference type="EMBL" id="AVO43878.1"/>
    </source>
</evidence>
<evidence type="ECO:0000259" key="1">
    <source>
        <dbReference type="Pfam" id="PF04480"/>
    </source>
</evidence>
<accession>A0A2S0N6V3</accession>
<dbReference type="AlphaFoldDB" id="A0A2S0N6V3"/>
<dbReference type="RefSeq" id="WP_106747208.1">
    <property type="nucleotide sequence ID" value="NZ_CP027668.1"/>
</dbReference>
<dbReference type="OrthoDB" id="9798754at2"/>
<keyword evidence="2" id="KW-0489">Methyltransferase</keyword>
<organism evidence="2 3">
    <name type="scientific">Phreatobacter cathodiphilus</name>
    <dbReference type="NCBI Taxonomy" id="1868589"/>
    <lineage>
        <taxon>Bacteria</taxon>
        <taxon>Pseudomonadati</taxon>
        <taxon>Pseudomonadota</taxon>
        <taxon>Alphaproteobacteria</taxon>
        <taxon>Hyphomicrobiales</taxon>
        <taxon>Phreatobacteraceae</taxon>
        <taxon>Phreatobacter</taxon>
    </lineage>
</organism>
<keyword evidence="3" id="KW-1185">Reference proteome</keyword>
<dbReference type="PANTHER" id="PTHR38590:SF1">
    <property type="entry name" value="BLL0828 PROTEIN"/>
    <property type="match status" value="1"/>
</dbReference>
<dbReference type="Gene3D" id="3.40.960.10">
    <property type="entry name" value="VSR Endonuclease"/>
    <property type="match status" value="1"/>
</dbReference>
<dbReference type="InterPro" id="IPR007569">
    <property type="entry name" value="DUF559"/>
</dbReference>
<dbReference type="GO" id="GO:0008168">
    <property type="term" value="F:methyltransferase activity"/>
    <property type="evidence" value="ECO:0007669"/>
    <property type="project" value="UniProtKB-KW"/>
</dbReference>
<dbReference type="GO" id="GO:0032259">
    <property type="term" value="P:methylation"/>
    <property type="evidence" value="ECO:0007669"/>
    <property type="project" value="UniProtKB-KW"/>
</dbReference>
<evidence type="ECO:0000313" key="3">
    <source>
        <dbReference type="Proteomes" id="UP000237889"/>
    </source>
</evidence>
<proteinExistence type="predicted"/>
<dbReference type="InterPro" id="IPR011335">
    <property type="entry name" value="Restrct_endonuc-II-like"/>
</dbReference>
<protein>
    <submittedName>
        <fullName evidence="2">DNA (Cytosine-5-)-methyltransferase</fullName>
    </submittedName>
</protein>
<reference evidence="2 3" key="1">
    <citation type="submission" date="2018-03" db="EMBL/GenBank/DDBJ databases">
        <title>Genome sequencing of Phreatobacter sp.</title>
        <authorList>
            <person name="Kim S.-J."/>
            <person name="Heo J."/>
            <person name="Kwon S.-W."/>
        </authorList>
    </citation>
    <scope>NUCLEOTIDE SEQUENCE [LARGE SCALE GENOMIC DNA]</scope>
    <source>
        <strain evidence="2 3">S-12</strain>
    </source>
</reference>
<dbReference type="PANTHER" id="PTHR38590">
    <property type="entry name" value="BLL0828 PROTEIN"/>
    <property type="match status" value="1"/>
</dbReference>
<dbReference type="EMBL" id="CP027668">
    <property type="protein sequence ID" value="AVO43878.1"/>
    <property type="molecule type" value="Genomic_DNA"/>
</dbReference>
<dbReference type="SUPFAM" id="SSF52980">
    <property type="entry name" value="Restriction endonuclease-like"/>
    <property type="match status" value="1"/>
</dbReference>
<dbReference type="KEGG" id="phr:C6569_01670"/>
<sequence>MPSAFARSLRRNATGIERILWDVLRNRRLNGLKFRRQVPLGPYVADFACFDPKIIVEADGAQHAGSAHDQARDAWFRQRGFAVLRFWNHEVTTNPHAVLDRIVLTSTQLPRRIKDSPSPGA</sequence>
<dbReference type="InterPro" id="IPR047216">
    <property type="entry name" value="Endonuclease_DUF559_bact"/>
</dbReference>
<dbReference type="Proteomes" id="UP000237889">
    <property type="component" value="Chromosome"/>
</dbReference>
<name>A0A2S0N6V3_9HYPH</name>
<keyword evidence="2" id="KW-0808">Transferase</keyword>
<dbReference type="Pfam" id="PF04480">
    <property type="entry name" value="DUF559"/>
    <property type="match status" value="1"/>
</dbReference>
<gene>
    <name evidence="2" type="ORF">C6569_01670</name>
</gene>